<dbReference type="KEGG" id="hro:HELRODRAFT_67702"/>
<dbReference type="EnsemblMetazoa" id="HelroT67702">
    <property type="protein sequence ID" value="HelroP67702"/>
    <property type="gene ID" value="HelroG67702"/>
</dbReference>
<protein>
    <submittedName>
        <fullName evidence="10 11">Uncharacterized protein</fullName>
    </submittedName>
</protein>
<organism evidence="11 12">
    <name type="scientific">Helobdella robusta</name>
    <name type="common">Californian leech</name>
    <dbReference type="NCBI Taxonomy" id="6412"/>
    <lineage>
        <taxon>Eukaryota</taxon>
        <taxon>Metazoa</taxon>
        <taxon>Spiralia</taxon>
        <taxon>Lophotrochozoa</taxon>
        <taxon>Annelida</taxon>
        <taxon>Clitellata</taxon>
        <taxon>Hirudinea</taxon>
        <taxon>Rhynchobdellida</taxon>
        <taxon>Glossiphoniidae</taxon>
        <taxon>Helobdella</taxon>
    </lineage>
</organism>
<keyword evidence="6 8" id="KW-0408">Iron</keyword>
<comment type="cofactor">
    <cofactor evidence="1 8">
        <name>heme</name>
        <dbReference type="ChEBI" id="CHEBI:30413"/>
    </cofactor>
</comment>
<feature type="binding site" description="axial binding residue" evidence="8">
    <location>
        <position position="473"/>
    </location>
    <ligand>
        <name>heme</name>
        <dbReference type="ChEBI" id="CHEBI:30413"/>
    </ligand>
    <ligandPart>
        <name>Fe</name>
        <dbReference type="ChEBI" id="CHEBI:18248"/>
    </ligandPart>
</feature>
<dbReference type="SUPFAM" id="SSF48264">
    <property type="entry name" value="Cytochrome P450"/>
    <property type="match status" value="1"/>
</dbReference>
<evidence type="ECO:0000256" key="1">
    <source>
        <dbReference type="ARBA" id="ARBA00001971"/>
    </source>
</evidence>
<dbReference type="OMA" id="MFEAYRQ"/>
<dbReference type="FunFam" id="1.10.630.10:FF:000006">
    <property type="entry name" value="Cytochrome P450 302a1, mitochondrial"/>
    <property type="match status" value="1"/>
</dbReference>
<reference evidence="10 12" key="2">
    <citation type="journal article" date="2013" name="Nature">
        <title>Insights into bilaterian evolution from three spiralian genomes.</title>
        <authorList>
            <person name="Simakov O."/>
            <person name="Marletaz F."/>
            <person name="Cho S.J."/>
            <person name="Edsinger-Gonzales E."/>
            <person name="Havlak P."/>
            <person name="Hellsten U."/>
            <person name="Kuo D.H."/>
            <person name="Larsson T."/>
            <person name="Lv J."/>
            <person name="Arendt D."/>
            <person name="Savage R."/>
            <person name="Osoegawa K."/>
            <person name="de Jong P."/>
            <person name="Grimwood J."/>
            <person name="Chapman J.A."/>
            <person name="Shapiro H."/>
            <person name="Aerts A."/>
            <person name="Otillar R.P."/>
            <person name="Terry A.Y."/>
            <person name="Boore J.L."/>
            <person name="Grigoriev I.V."/>
            <person name="Lindberg D.R."/>
            <person name="Seaver E.C."/>
            <person name="Weisblat D.A."/>
            <person name="Putnam N.H."/>
            <person name="Rokhsar D.S."/>
        </authorList>
    </citation>
    <scope>NUCLEOTIDE SEQUENCE</scope>
</reference>
<evidence type="ECO:0000313" key="11">
    <source>
        <dbReference type="EnsemblMetazoa" id="HelroP67702"/>
    </source>
</evidence>
<dbReference type="InterPro" id="IPR050479">
    <property type="entry name" value="CYP11_CYP27_families"/>
</dbReference>
<keyword evidence="5 9" id="KW-0560">Oxidoreductase</keyword>
<comment type="similarity">
    <text evidence="2 9">Belongs to the cytochrome P450 family.</text>
</comment>
<evidence type="ECO:0000256" key="9">
    <source>
        <dbReference type="RuleBase" id="RU000461"/>
    </source>
</evidence>
<proteinExistence type="inferred from homology"/>
<evidence type="ECO:0000313" key="12">
    <source>
        <dbReference type="Proteomes" id="UP000015101"/>
    </source>
</evidence>
<evidence type="ECO:0000256" key="5">
    <source>
        <dbReference type="ARBA" id="ARBA00023002"/>
    </source>
</evidence>
<dbReference type="CDD" id="cd11054">
    <property type="entry name" value="CYP24A1-like"/>
    <property type="match status" value="1"/>
</dbReference>
<dbReference type="InterPro" id="IPR002401">
    <property type="entry name" value="Cyt_P450_E_grp-I"/>
</dbReference>
<evidence type="ECO:0000256" key="3">
    <source>
        <dbReference type="ARBA" id="ARBA00022617"/>
    </source>
</evidence>
<keyword evidence="4 8" id="KW-0479">Metal-binding</keyword>
<dbReference type="GO" id="GO:0016705">
    <property type="term" value="F:oxidoreductase activity, acting on paired donors, with incorporation or reduction of molecular oxygen"/>
    <property type="evidence" value="ECO:0007669"/>
    <property type="project" value="InterPro"/>
</dbReference>
<evidence type="ECO:0000256" key="4">
    <source>
        <dbReference type="ARBA" id="ARBA00022723"/>
    </source>
</evidence>
<dbReference type="OrthoDB" id="3945418at2759"/>
<dbReference type="GO" id="GO:0005739">
    <property type="term" value="C:mitochondrion"/>
    <property type="evidence" value="ECO:0000318"/>
    <property type="project" value="GO_Central"/>
</dbReference>
<dbReference type="eggNOG" id="KOG0159">
    <property type="taxonomic scope" value="Eukaryota"/>
</dbReference>
<dbReference type="PRINTS" id="PR00385">
    <property type="entry name" value="P450"/>
</dbReference>
<dbReference type="GO" id="GO:0020037">
    <property type="term" value="F:heme binding"/>
    <property type="evidence" value="ECO:0007669"/>
    <property type="project" value="InterPro"/>
</dbReference>
<dbReference type="Pfam" id="PF00067">
    <property type="entry name" value="p450"/>
    <property type="match status" value="1"/>
</dbReference>
<keyword evidence="12" id="KW-1185">Reference proteome</keyword>
<reference evidence="11" key="3">
    <citation type="submission" date="2015-06" db="UniProtKB">
        <authorList>
            <consortium name="EnsemblMetazoa"/>
        </authorList>
    </citation>
    <scope>IDENTIFICATION</scope>
</reference>
<evidence type="ECO:0000256" key="6">
    <source>
        <dbReference type="ARBA" id="ARBA00023004"/>
    </source>
</evidence>
<evidence type="ECO:0000256" key="8">
    <source>
        <dbReference type="PIRSR" id="PIRSR602401-1"/>
    </source>
</evidence>
<dbReference type="PRINTS" id="PR00463">
    <property type="entry name" value="EP450I"/>
</dbReference>
<keyword evidence="3 8" id="KW-0349">Heme</keyword>
<evidence type="ECO:0000256" key="7">
    <source>
        <dbReference type="ARBA" id="ARBA00023033"/>
    </source>
</evidence>
<dbReference type="InterPro" id="IPR036396">
    <property type="entry name" value="Cyt_P450_sf"/>
</dbReference>
<dbReference type="GO" id="GO:0004497">
    <property type="term" value="F:monooxygenase activity"/>
    <property type="evidence" value="ECO:0007669"/>
    <property type="project" value="UniProtKB-KW"/>
</dbReference>
<accession>T1FZ43</accession>
<reference evidence="12" key="1">
    <citation type="submission" date="2012-12" db="EMBL/GenBank/DDBJ databases">
        <authorList>
            <person name="Hellsten U."/>
            <person name="Grimwood J."/>
            <person name="Chapman J.A."/>
            <person name="Shapiro H."/>
            <person name="Aerts A."/>
            <person name="Otillar R.P."/>
            <person name="Terry A.Y."/>
            <person name="Boore J.L."/>
            <person name="Simakov O."/>
            <person name="Marletaz F."/>
            <person name="Cho S.-J."/>
            <person name="Edsinger-Gonzales E."/>
            <person name="Havlak P."/>
            <person name="Kuo D.-H."/>
            <person name="Larsson T."/>
            <person name="Lv J."/>
            <person name="Arendt D."/>
            <person name="Savage R."/>
            <person name="Osoegawa K."/>
            <person name="de Jong P."/>
            <person name="Lindberg D.R."/>
            <person name="Seaver E.C."/>
            <person name="Weisblat D.A."/>
            <person name="Putnam N.H."/>
            <person name="Grigoriev I.V."/>
            <person name="Rokhsar D.S."/>
        </authorList>
    </citation>
    <scope>NUCLEOTIDE SEQUENCE</scope>
</reference>
<sequence>MRKYIIQIISRNKIHNFNNYDRIGNNILKVNCVSTSAAAFDNTDLLVSNANVLTENKLAELKSFESLPGPKGLPLFGTLLSYVRPGGLSFRKMFKVMDMRAKQYGSVYKETIGSNLTSVIVSDMEEYLKVIRADGKMPNRIELEPFKYFRERNNFDIGIVNSQGLQWLEKRQILGPKIMALSEILDHVGPINDVTMDFLKRMDEKLLDRDGLFKNLERNLFTWALEAVGTYLFEARIGCLNEPIPPFADMFITHLSGMFREMQGLMYGPPIYKYISTRNWKRFEDHCYKIMEAGMTLIEETSSSSALLTFLLSQKSMSASSVNLTSIDVMIGAIETTSNSFTWMLYCLARNPEVQEKLFEEVLQYLPNKDSPVTREVIRKMDYVRACLKETLRFYPITFATSRKLASEIELKGFRIPKGTHVQANLWTIGRDERLFPHPEKFNPDRWLRKSHEVSHLATALSHLPFGHGPRMCIGQRLAEMEIYTMVSKLIRNFKVECAEKGEVQPILMTVLTPDRPMMLKFKRR</sequence>
<dbReference type="PANTHER" id="PTHR24279:SF120">
    <property type="entry name" value="CYTOCHROME P450"/>
    <property type="match status" value="1"/>
</dbReference>
<dbReference type="EMBL" id="AMQM01001291">
    <property type="status" value="NOT_ANNOTATED_CDS"/>
    <property type="molecule type" value="Genomic_DNA"/>
</dbReference>
<dbReference type="FunCoup" id="T1FZ43">
    <property type="interactions" value="16"/>
</dbReference>
<dbReference type="InterPro" id="IPR017972">
    <property type="entry name" value="Cyt_P450_CS"/>
</dbReference>
<dbReference type="Proteomes" id="UP000015101">
    <property type="component" value="Unassembled WGS sequence"/>
</dbReference>
<dbReference type="InterPro" id="IPR001128">
    <property type="entry name" value="Cyt_P450"/>
</dbReference>
<evidence type="ECO:0000313" key="10">
    <source>
        <dbReference type="EMBL" id="ESN96083.1"/>
    </source>
</evidence>
<dbReference type="HOGENOM" id="CLU_001570_28_2_1"/>
<keyword evidence="7 9" id="KW-0503">Monooxygenase</keyword>
<dbReference type="RefSeq" id="XP_009025126.1">
    <property type="nucleotide sequence ID" value="XM_009026878.1"/>
</dbReference>
<dbReference type="GeneID" id="20214091"/>
<dbReference type="InParanoid" id="T1FZ43"/>
<dbReference type="Gene3D" id="1.10.630.10">
    <property type="entry name" value="Cytochrome P450"/>
    <property type="match status" value="1"/>
</dbReference>
<dbReference type="EMBL" id="KB097495">
    <property type="protein sequence ID" value="ESN96083.1"/>
    <property type="molecule type" value="Genomic_DNA"/>
</dbReference>
<gene>
    <name evidence="11" type="primary">20214091</name>
    <name evidence="10" type="ORF">HELRODRAFT_67702</name>
</gene>
<dbReference type="PANTHER" id="PTHR24279">
    <property type="entry name" value="CYTOCHROME P450"/>
    <property type="match status" value="1"/>
</dbReference>
<evidence type="ECO:0000256" key="2">
    <source>
        <dbReference type="ARBA" id="ARBA00010617"/>
    </source>
</evidence>
<dbReference type="CTD" id="20214091"/>
<dbReference type="PROSITE" id="PS00086">
    <property type="entry name" value="CYTOCHROME_P450"/>
    <property type="match status" value="1"/>
</dbReference>
<dbReference type="STRING" id="6412.T1FZ43"/>
<dbReference type="AlphaFoldDB" id="T1FZ43"/>
<name>T1FZ43_HELRO</name>
<dbReference type="GO" id="GO:0005506">
    <property type="term" value="F:iron ion binding"/>
    <property type="evidence" value="ECO:0007669"/>
    <property type="project" value="InterPro"/>
</dbReference>